<reference evidence="3 4" key="1">
    <citation type="submission" date="2023-10" db="EMBL/GenBank/DDBJ databases">
        <title>Development of a sustainable strategy for remediation of hydrocarbon-contaminated territories based on the waste exchange concept.</title>
        <authorList>
            <person name="Krivoruchko A."/>
        </authorList>
    </citation>
    <scope>NUCLEOTIDE SEQUENCE [LARGE SCALE GENOMIC DNA]</scope>
    <source>
        <strain evidence="3 4">IEGM 60</strain>
    </source>
</reference>
<name>A0ABU4CE01_RHOJO</name>
<keyword evidence="1" id="KW-0233">DNA recombination</keyword>
<evidence type="ECO:0000256" key="1">
    <source>
        <dbReference type="ARBA" id="ARBA00023172"/>
    </source>
</evidence>
<dbReference type="EMBL" id="JAWLKA010000007">
    <property type="protein sequence ID" value="MDV6281787.1"/>
    <property type="molecule type" value="Genomic_DNA"/>
</dbReference>
<dbReference type="Pfam" id="PF00589">
    <property type="entry name" value="Phage_integrase"/>
    <property type="match status" value="1"/>
</dbReference>
<comment type="caution">
    <text evidence="3">The sequence shown here is derived from an EMBL/GenBank/DDBJ whole genome shotgun (WGS) entry which is preliminary data.</text>
</comment>
<dbReference type="SUPFAM" id="SSF56349">
    <property type="entry name" value="DNA breaking-rejoining enzymes"/>
    <property type="match status" value="1"/>
</dbReference>
<dbReference type="InterPro" id="IPR011010">
    <property type="entry name" value="DNA_brk_join_enz"/>
</dbReference>
<sequence length="256" mass="27935">MGTRKDLRDSARTRNARLTAIRSLFSYAALRHPEHAALIAQVLAIPPKRFDKAIVCFLDEPEAAAMLVAADRGTWAGRRDHALMTLAMQTGLRVSELLGLNCGDVVTGTSGHVRCVGKSRKERSVPMTESVRAVMNVWLIERAGQRDDAAFCTRTGRRLSVDAVQRRVTIYAAQARQSCPSLVGKHLSPHVFRHICAMTQPGCATGSSGRVSRQLGGVRRVWRFDRVATLNQGSAETVCNRRSDGDIGAGPRVCTS</sequence>
<dbReference type="RefSeq" id="WP_283351283.1">
    <property type="nucleotide sequence ID" value="NZ_JAWLKA010000007.1"/>
</dbReference>
<evidence type="ECO:0000313" key="4">
    <source>
        <dbReference type="Proteomes" id="UP001185737"/>
    </source>
</evidence>
<dbReference type="PANTHER" id="PTHR30349:SF81">
    <property type="entry name" value="TYROSINE RECOMBINASE XERC"/>
    <property type="match status" value="1"/>
</dbReference>
<evidence type="ECO:0000313" key="3">
    <source>
        <dbReference type="EMBL" id="MDV6281787.1"/>
    </source>
</evidence>
<dbReference type="PROSITE" id="PS51898">
    <property type="entry name" value="TYR_RECOMBINASE"/>
    <property type="match status" value="1"/>
</dbReference>
<dbReference type="InterPro" id="IPR002104">
    <property type="entry name" value="Integrase_catalytic"/>
</dbReference>
<protein>
    <submittedName>
        <fullName evidence="3">Tyrosine-type recombinase/integrase</fullName>
    </submittedName>
</protein>
<accession>A0ABU4CE01</accession>
<organism evidence="3 4">
    <name type="scientific">Rhodococcus jostii</name>
    <dbReference type="NCBI Taxonomy" id="132919"/>
    <lineage>
        <taxon>Bacteria</taxon>
        <taxon>Bacillati</taxon>
        <taxon>Actinomycetota</taxon>
        <taxon>Actinomycetes</taxon>
        <taxon>Mycobacteriales</taxon>
        <taxon>Nocardiaceae</taxon>
        <taxon>Rhodococcus</taxon>
    </lineage>
</organism>
<dbReference type="PANTHER" id="PTHR30349">
    <property type="entry name" value="PHAGE INTEGRASE-RELATED"/>
    <property type="match status" value="1"/>
</dbReference>
<gene>
    <name evidence="3" type="ORF">R3Q59_14855</name>
</gene>
<dbReference type="InterPro" id="IPR050090">
    <property type="entry name" value="Tyrosine_recombinase_XerCD"/>
</dbReference>
<dbReference type="InterPro" id="IPR013762">
    <property type="entry name" value="Integrase-like_cat_sf"/>
</dbReference>
<feature type="domain" description="Tyr recombinase" evidence="2">
    <location>
        <begin position="53"/>
        <end position="237"/>
    </location>
</feature>
<keyword evidence="4" id="KW-1185">Reference proteome</keyword>
<proteinExistence type="predicted"/>
<dbReference type="Proteomes" id="UP001185737">
    <property type="component" value="Unassembled WGS sequence"/>
</dbReference>
<evidence type="ECO:0000259" key="2">
    <source>
        <dbReference type="PROSITE" id="PS51898"/>
    </source>
</evidence>
<dbReference type="Gene3D" id="1.10.443.10">
    <property type="entry name" value="Intergrase catalytic core"/>
    <property type="match status" value="1"/>
</dbReference>